<dbReference type="Proteomes" id="UP000295554">
    <property type="component" value="Unassembled WGS sequence"/>
</dbReference>
<evidence type="ECO:0000256" key="1">
    <source>
        <dbReference type="ARBA" id="ARBA00005125"/>
    </source>
</evidence>
<comment type="pathway">
    <text evidence="1">Bacterial outer membrane biogenesis; LPS O-antigen biosynthesis.</text>
</comment>
<dbReference type="OrthoDB" id="5735947at2"/>
<dbReference type="EMBL" id="SMSE01000003">
    <property type="protein sequence ID" value="TDG12841.1"/>
    <property type="molecule type" value="Genomic_DNA"/>
</dbReference>
<comment type="similarity">
    <text evidence="2">Belongs to the NAD(P)-dependent epimerase/dehydratase family.</text>
</comment>
<name>A0A4R5LQN0_9GAMM</name>
<feature type="domain" description="NAD-dependent epimerase/dehydratase" evidence="3">
    <location>
        <begin position="7"/>
        <end position="189"/>
    </location>
</feature>
<sequence length="305" mass="33368">MLQNQKILVTGATGQVARPIAEALVSNNEVWAGARFSDPQAKAELEAQGIKSAVFSIGDADLDHLPEVDYVIHCGCNTDPKTSEAGMLNAEGTGFLMQRYRDVKAFFHMSSSSIYRDDPDPLAVIAEDAVLGGFSHYSHHYAMSKLATEAVVRFQALSLGLPTIIARLDVAYGEHGHGGVPMVLVDFMRNGWPYQRKADSESYCSPIYQDDIIRQVQGLLAHAAVPAPVVNLGGDEPVSVEQMAAYIEEITGLSLTITEGEHAMWQMKILDNQKRKSLAGPCQYGWKEGIRAAMQKRYPEIELSA</sequence>
<evidence type="ECO:0000259" key="3">
    <source>
        <dbReference type="Pfam" id="PF01370"/>
    </source>
</evidence>
<evidence type="ECO:0000256" key="2">
    <source>
        <dbReference type="ARBA" id="ARBA00007637"/>
    </source>
</evidence>
<reference evidence="4 5" key="1">
    <citation type="submission" date="2019-03" db="EMBL/GenBank/DDBJ databases">
        <title>Seongchinamella monodicae gen. nov., sp. nov., a novel member of the Gammaproteobacteria isolated from a tidal mudflat of beach.</title>
        <authorList>
            <person name="Yang H.G."/>
            <person name="Kang J.W."/>
            <person name="Lee S.D."/>
        </authorList>
    </citation>
    <scope>NUCLEOTIDE SEQUENCE [LARGE SCALE GENOMIC DNA]</scope>
    <source>
        <strain evidence="4 5">GH4-78</strain>
    </source>
</reference>
<evidence type="ECO:0000313" key="5">
    <source>
        <dbReference type="Proteomes" id="UP000295554"/>
    </source>
</evidence>
<accession>A0A4R5LQN0</accession>
<dbReference type="AlphaFoldDB" id="A0A4R5LQN0"/>
<dbReference type="Pfam" id="PF01370">
    <property type="entry name" value="Epimerase"/>
    <property type="match status" value="1"/>
</dbReference>
<dbReference type="InterPro" id="IPR036291">
    <property type="entry name" value="NAD(P)-bd_dom_sf"/>
</dbReference>
<dbReference type="RefSeq" id="WP_133214012.1">
    <property type="nucleotide sequence ID" value="NZ_SMSE01000003.1"/>
</dbReference>
<dbReference type="PANTHER" id="PTHR43000">
    <property type="entry name" value="DTDP-D-GLUCOSE 4,6-DEHYDRATASE-RELATED"/>
    <property type="match status" value="1"/>
</dbReference>
<keyword evidence="5" id="KW-1185">Reference proteome</keyword>
<evidence type="ECO:0000313" key="4">
    <source>
        <dbReference type="EMBL" id="TDG12841.1"/>
    </source>
</evidence>
<dbReference type="SUPFAM" id="SSF51735">
    <property type="entry name" value="NAD(P)-binding Rossmann-fold domains"/>
    <property type="match status" value="1"/>
</dbReference>
<comment type="caution">
    <text evidence="4">The sequence shown here is derived from an EMBL/GenBank/DDBJ whole genome shotgun (WGS) entry which is preliminary data.</text>
</comment>
<dbReference type="InterPro" id="IPR001509">
    <property type="entry name" value="Epimerase_deHydtase"/>
</dbReference>
<dbReference type="CDD" id="cd08946">
    <property type="entry name" value="SDR_e"/>
    <property type="match status" value="1"/>
</dbReference>
<organism evidence="4 5">
    <name type="scientific">Seongchinamella unica</name>
    <dbReference type="NCBI Taxonomy" id="2547392"/>
    <lineage>
        <taxon>Bacteria</taxon>
        <taxon>Pseudomonadati</taxon>
        <taxon>Pseudomonadota</taxon>
        <taxon>Gammaproteobacteria</taxon>
        <taxon>Cellvibrionales</taxon>
        <taxon>Halieaceae</taxon>
        <taxon>Seongchinamella</taxon>
    </lineage>
</organism>
<dbReference type="Gene3D" id="3.40.50.720">
    <property type="entry name" value="NAD(P)-binding Rossmann-like Domain"/>
    <property type="match status" value="1"/>
</dbReference>
<proteinExistence type="inferred from homology"/>
<gene>
    <name evidence="4" type="ORF">E2F43_14880</name>
</gene>
<protein>
    <submittedName>
        <fullName evidence="4">NAD(P)-dependent oxidoreductase</fullName>
    </submittedName>
</protein>